<dbReference type="PhylomeDB" id="Q176L1"/>
<dbReference type="Gene3D" id="3.40.570.10">
    <property type="entry name" value="Extracellular Endonuclease, subunit A"/>
    <property type="match status" value="1"/>
</dbReference>
<dbReference type="AlphaFoldDB" id="Q176L1"/>
<dbReference type="HOGENOM" id="CLU_048495_1_0_1"/>
<evidence type="ECO:0000313" key="8">
    <source>
        <dbReference type="Proteomes" id="UP000682892"/>
    </source>
</evidence>
<dbReference type="FunFam" id="3.40.570.10:FF:000007">
    <property type="entry name" value="Alkaline nuclease"/>
    <property type="match status" value="1"/>
</dbReference>
<dbReference type="PANTHER" id="PTHR13966">
    <property type="entry name" value="ENDONUCLEASE RELATED"/>
    <property type="match status" value="1"/>
</dbReference>
<proteinExistence type="inferred from homology"/>
<reference evidence="7" key="2">
    <citation type="journal article" date="2007" name="Science">
        <title>Genome sequence of Aedes aegypti, a major arbovirus vector.</title>
        <authorList>
            <person name="Nene V."/>
            <person name="Wortman J.R."/>
            <person name="Lawson D."/>
            <person name="Haas B."/>
            <person name="Kodira C."/>
            <person name="Tu Z.J."/>
            <person name="Loftus B."/>
            <person name="Xi Z."/>
            <person name="Megy K."/>
            <person name="Grabherr M."/>
            <person name="Ren Q."/>
            <person name="Zdobnov E.M."/>
            <person name="Lobo N.F."/>
            <person name="Campbell K.S."/>
            <person name="Brown S.E."/>
            <person name="Bonaldo M.F."/>
            <person name="Zhu J."/>
            <person name="Sinkins S.P."/>
            <person name="Hogenkamp D.G."/>
            <person name="Amedeo P."/>
            <person name="Arensburger P."/>
            <person name="Atkinson P.W."/>
            <person name="Bidwell S."/>
            <person name="Biedler J."/>
            <person name="Birney E."/>
            <person name="Bruggner R.V."/>
            <person name="Costas J."/>
            <person name="Coy M.R."/>
            <person name="Crabtree J."/>
            <person name="Crawford M."/>
            <person name="Debruyn B."/>
            <person name="Decaprio D."/>
            <person name="Eiglmeier K."/>
            <person name="Eisenstadt E."/>
            <person name="El-Dorry H."/>
            <person name="Gelbart W.M."/>
            <person name="Gomes S.L."/>
            <person name="Hammond M."/>
            <person name="Hannick L.I."/>
            <person name="Hogan J.R."/>
            <person name="Holmes M.H."/>
            <person name="Jaffe D."/>
            <person name="Johnston J.S."/>
            <person name="Kennedy R.C."/>
            <person name="Koo H."/>
            <person name="Kravitz S."/>
            <person name="Kriventseva E.V."/>
            <person name="Kulp D."/>
            <person name="Labutti K."/>
            <person name="Lee E."/>
            <person name="Li S."/>
            <person name="Lovin D.D."/>
            <person name="Mao C."/>
            <person name="Mauceli E."/>
            <person name="Menck C.F."/>
            <person name="Miller J.R."/>
            <person name="Montgomery P."/>
            <person name="Mori A."/>
            <person name="Nascimento A.L."/>
            <person name="Naveira H.F."/>
            <person name="Nusbaum C."/>
            <person name="O'leary S."/>
            <person name="Orvis J."/>
            <person name="Pertea M."/>
            <person name="Quesneville H."/>
            <person name="Reidenbach K.R."/>
            <person name="Rogers Y.H."/>
            <person name="Roth C.W."/>
            <person name="Schneider J.R."/>
            <person name="Schatz M."/>
            <person name="Shumway M."/>
            <person name="Stanke M."/>
            <person name="Stinson E.O."/>
            <person name="Tubio J.M."/>
            <person name="Vanzee J.P."/>
            <person name="Verjovski-Almeida S."/>
            <person name="Werner D."/>
            <person name="White O."/>
            <person name="Wyder S."/>
            <person name="Zeng Q."/>
            <person name="Zhao Q."/>
            <person name="Zhao Y."/>
            <person name="Hill C.A."/>
            <person name="Raikhel A.S."/>
            <person name="Soares M.B."/>
            <person name="Knudson D.L."/>
            <person name="Lee N.H."/>
            <person name="Galagan J."/>
            <person name="Salzberg S.L."/>
            <person name="Paulsen I.T."/>
            <person name="Dimopoulos G."/>
            <person name="Collins F.H."/>
            <person name="Birren B."/>
            <person name="Fraser-Liggett C.M."/>
            <person name="Severson D.W."/>
        </authorList>
    </citation>
    <scope>NUCLEOTIDE SEQUENCE [LARGE SCALE GENOMIC DNA]</scope>
    <source>
        <strain evidence="7">Liverpool</strain>
    </source>
</reference>
<dbReference type="PANTHER" id="PTHR13966:SF19">
    <property type="entry name" value="NUCLEASE EXOG, MITOCHONDRIAL"/>
    <property type="match status" value="1"/>
</dbReference>
<dbReference type="InterPro" id="IPR044925">
    <property type="entry name" value="His-Me_finger_sf"/>
</dbReference>
<gene>
    <name evidence="7" type="ORF">AaeL_AAEL006326</name>
</gene>
<evidence type="ECO:0000256" key="1">
    <source>
        <dbReference type="ARBA" id="ARBA00010052"/>
    </source>
</evidence>
<reference evidence="7" key="1">
    <citation type="submission" date="2005-10" db="EMBL/GenBank/DDBJ databases">
        <authorList>
            <person name="Loftus B.J."/>
            <person name="Nene V.M."/>
            <person name="Hannick L.I."/>
            <person name="Bidwell S."/>
            <person name="Haas B."/>
            <person name="Amedeo P."/>
            <person name="Orvis J."/>
            <person name="Wortman J.R."/>
            <person name="White O.R."/>
            <person name="Salzberg S."/>
            <person name="Shumway M."/>
            <person name="Koo H."/>
            <person name="Zhao Y."/>
            <person name="Holmes M."/>
            <person name="Miller J."/>
            <person name="Schatz M."/>
            <person name="Pop M."/>
            <person name="Pai G."/>
            <person name="Utterback T."/>
            <person name="Rogers Y.-H."/>
            <person name="Kravitz S."/>
            <person name="Fraser C.M."/>
        </authorList>
    </citation>
    <scope>NUCLEOTIDE SEQUENCE</scope>
    <source>
        <strain evidence="7">Liverpool</strain>
    </source>
</reference>
<name>Q176L1_AEDAE</name>
<feature type="signal peptide" evidence="4">
    <location>
        <begin position="1"/>
        <end position="17"/>
    </location>
</feature>
<dbReference type="SMART" id="SM00892">
    <property type="entry name" value="Endonuclease_NS"/>
    <property type="match status" value="1"/>
</dbReference>
<dbReference type="OMA" id="WNIKHER"/>
<protein>
    <submittedName>
        <fullName evidence="7">AAEL006326-PA</fullName>
    </submittedName>
</protein>
<accession>Q176L1</accession>
<dbReference type="Proteomes" id="UP000682892">
    <property type="component" value="Unassembled WGS sequence"/>
</dbReference>
<dbReference type="GO" id="GO:0046872">
    <property type="term" value="F:metal ion binding"/>
    <property type="evidence" value="ECO:0007669"/>
    <property type="project" value="InterPro"/>
</dbReference>
<dbReference type="eggNOG" id="ENOG502RZDX">
    <property type="taxonomic scope" value="Eukaryota"/>
</dbReference>
<evidence type="ECO:0000256" key="3">
    <source>
        <dbReference type="ARBA" id="ARBA00022759"/>
    </source>
</evidence>
<dbReference type="EMBL" id="CH477386">
    <property type="protein sequence ID" value="EAT42071.1"/>
    <property type="molecule type" value="Genomic_DNA"/>
</dbReference>
<dbReference type="OrthoDB" id="5960141at2759"/>
<dbReference type="SMART" id="SM00477">
    <property type="entry name" value="NUC"/>
    <property type="match status" value="1"/>
</dbReference>
<dbReference type="GO" id="GO:0006309">
    <property type="term" value="P:apoptotic DNA fragmentation"/>
    <property type="evidence" value="ECO:0007669"/>
    <property type="project" value="TreeGrafter"/>
</dbReference>
<keyword evidence="3" id="KW-0378">Hydrolase</keyword>
<evidence type="ECO:0000256" key="4">
    <source>
        <dbReference type="SAM" id="SignalP"/>
    </source>
</evidence>
<dbReference type="InterPro" id="IPR040255">
    <property type="entry name" value="Non-specific_endonuclease"/>
</dbReference>
<keyword evidence="4" id="KW-0732">Signal</keyword>
<reference evidence="7" key="3">
    <citation type="submission" date="2012-09" db="EMBL/GenBank/DDBJ databases">
        <authorList>
            <consortium name="VectorBase"/>
        </authorList>
    </citation>
    <scope>NUCLEOTIDE SEQUENCE</scope>
    <source>
        <strain evidence="7">Liverpool</strain>
    </source>
</reference>
<evidence type="ECO:0000256" key="2">
    <source>
        <dbReference type="ARBA" id="ARBA00022722"/>
    </source>
</evidence>
<evidence type="ECO:0000259" key="6">
    <source>
        <dbReference type="SMART" id="SM00892"/>
    </source>
</evidence>
<dbReference type="InterPro" id="IPR044929">
    <property type="entry name" value="DNA/RNA_non-sp_Endonuclease_sf"/>
</dbReference>
<dbReference type="GO" id="GO:0004521">
    <property type="term" value="F:RNA endonuclease activity"/>
    <property type="evidence" value="ECO:0007669"/>
    <property type="project" value="TreeGrafter"/>
</dbReference>
<feature type="domain" description="DNA/RNA non-specific endonuclease/pyrophosphatase/phosphodiesterase" evidence="6">
    <location>
        <begin position="158"/>
        <end position="402"/>
    </location>
</feature>
<dbReference type="GO" id="GO:0005634">
    <property type="term" value="C:nucleus"/>
    <property type="evidence" value="ECO:0007669"/>
    <property type="project" value="TreeGrafter"/>
</dbReference>
<keyword evidence="2" id="KW-0540">Nuclease</keyword>
<dbReference type="SUPFAM" id="SSF54060">
    <property type="entry name" value="His-Me finger endonucleases"/>
    <property type="match status" value="1"/>
</dbReference>
<feature type="domain" description="ENPP1-3/EXOG-like endonuclease/phosphodiesterase" evidence="5">
    <location>
        <begin position="159"/>
        <end position="378"/>
    </location>
</feature>
<dbReference type="STRING" id="7159.Q176L1"/>
<comment type="similarity">
    <text evidence="1">Belongs to the DNA/RNA non-specific endonuclease family.</text>
</comment>
<organism evidence="7 8">
    <name type="scientific">Aedes aegypti</name>
    <name type="common">Yellowfever mosquito</name>
    <name type="synonym">Culex aegypti</name>
    <dbReference type="NCBI Taxonomy" id="7159"/>
    <lineage>
        <taxon>Eukaryota</taxon>
        <taxon>Metazoa</taxon>
        <taxon>Ecdysozoa</taxon>
        <taxon>Arthropoda</taxon>
        <taxon>Hexapoda</taxon>
        <taxon>Insecta</taxon>
        <taxon>Pterygota</taxon>
        <taxon>Neoptera</taxon>
        <taxon>Endopterygota</taxon>
        <taxon>Diptera</taxon>
        <taxon>Nematocera</taxon>
        <taxon>Culicoidea</taxon>
        <taxon>Culicidae</taxon>
        <taxon>Culicinae</taxon>
        <taxon>Aedini</taxon>
        <taxon>Aedes</taxon>
        <taxon>Stegomyia</taxon>
    </lineage>
</organism>
<evidence type="ECO:0000313" key="7">
    <source>
        <dbReference type="EMBL" id="EAT42071.1"/>
    </source>
</evidence>
<dbReference type="InterPro" id="IPR020821">
    <property type="entry name" value="ENPP1-3/EXOG-like_nuc-like"/>
</dbReference>
<feature type="chain" id="PRO_5030175341" evidence="4">
    <location>
        <begin position="18"/>
        <end position="419"/>
    </location>
</feature>
<sequence length="419" mass="47820">MQYIFAVLLLMAYGIIPNKCRFASEVSTITYETKYNGDFDKNIGCQISLNDDLDQHQPLFIVPGTSRFVTPTANTTDLQFKSGEQVELHCCHGFLISDATSIIATCNGKDKFIHHSKVYDISHLTCRDPVFHIASRVGTLCYNNGTLIKVGFDLGTRFLTLYEICFDEKLLQTHYVKYGLAPWNIKHERAKRDHFVQGDFFPDMEMAEIYSFDVQHATLGLILGSTNRANNLLNRRKDIFIAKGRLAAQADFVYGSQQAATFRYSNVAPQWEKFRTFNWQHIENGVRAFVTRHNLNVTVYTGTYGVIELPDANGKMQPIYLDYDVRSGGRVPVPKIFYKILHDPQHSAGIALIGVNNPYASLSDIEKDYLFCEDVSRRINWLEWIPDYIPGGYTYACEVNEFNDVIGHHKFDEISNLLV</sequence>
<keyword evidence="3" id="KW-0255">Endonuclease</keyword>
<dbReference type="GO" id="GO:0000014">
    <property type="term" value="F:single-stranded DNA endodeoxyribonuclease activity"/>
    <property type="evidence" value="ECO:0007669"/>
    <property type="project" value="TreeGrafter"/>
</dbReference>
<dbReference type="Pfam" id="PF01223">
    <property type="entry name" value="Endonuclease_NS"/>
    <property type="match status" value="1"/>
</dbReference>
<dbReference type="KEGG" id="aag:5567878"/>
<dbReference type="PaxDb" id="7159-AAEL006326-PA"/>
<dbReference type="GO" id="GO:0003676">
    <property type="term" value="F:nucleic acid binding"/>
    <property type="evidence" value="ECO:0007669"/>
    <property type="project" value="InterPro"/>
</dbReference>
<evidence type="ECO:0000259" key="5">
    <source>
        <dbReference type="SMART" id="SM00477"/>
    </source>
</evidence>
<dbReference type="GO" id="GO:0005743">
    <property type="term" value="C:mitochondrial inner membrane"/>
    <property type="evidence" value="ECO:0007669"/>
    <property type="project" value="TreeGrafter"/>
</dbReference>
<dbReference type="VEuPathDB" id="VectorBase:AAEL006326"/>
<dbReference type="InterPro" id="IPR001604">
    <property type="entry name" value="Endo_G_ENPP1-like_dom"/>
</dbReference>